<dbReference type="PROSITE" id="PS00652">
    <property type="entry name" value="TNFR_NGFR_1"/>
    <property type="match status" value="1"/>
</dbReference>
<feature type="region of interest" description="Disordered" evidence="8">
    <location>
        <begin position="692"/>
        <end position="745"/>
    </location>
</feature>
<evidence type="ECO:0000256" key="1">
    <source>
        <dbReference type="ARBA" id="ARBA00004370"/>
    </source>
</evidence>
<keyword evidence="6" id="KW-0325">Glycoprotein</keyword>
<sequence length="1561" mass="172180">MSSVHIFCYRAVFMFYETKTVCRLNSPIKLHTSGNIKRLISGIPIAVFNTDYNGIRESPFPSELVIRCLPSSSDPGGSVRQETSVTAVFPPQVSAELYDERQLNCVTKCASLVGPRSSSDPGGSVRQETSVTAVFPPRICQELNHSREMEWRSWKLGTVHVVLLGSCLLLSHLDTAIAGGPCGENQFQPRHHANKGCIPCSDCEPGEKIVRKCTATRDTKCAPLMAAVGETSLDIRCTGSLGVYLDGNSALGEFKKMRKRKGHHIKRLRWKKLKATSCTLAKKFAKRVLRVRDYRRRECPADDQFVWENDRKTVTCHLCSQCPDGSHVIRSCGGRQDTVVHIYNAKPHSVSQFTHDTVQGKLSRRLCASLKANLPSSAKHDKDGRNTSTSPTRKLRNGPTRKGNSADDAASVFPSVNRSELNNIYPWVHHKGSSDVQNYSSVTVVHEVASLASTSPMLYMDDDVDKEEQTPEEDVASGQEHHLTIIISSVAVLAIVLLVITMAFLAHRLHDQSKTIKNRKMIAAASREHDHVYFHLSTDSRPAGSAFLERAYTSSAESESAYSSLNGSEASSSLELDPDRPLNTAGVTTFKRVGNPQSLGVSSRGRPEGFGSGRSAQSLPRISELDSERNPSGCWSLDIRDANRFVSTAAGQAVAILHQLFYDIEDDLTGNPCVERMTSFKPTENPQVTTVRNVRQQDPQSSKFSSSSDDTDTALSTHTVTTTTEHHPHSYLTPVLSEERRRPDSSLTYVSELDEGDSNEHVAFGRKDSCDSDFSSGTDESIQVLLNNHRHNRNSLVSSSSRSTNVSLEICIPLNNEVKISALPADWLQKRNDVPPENVLWNYSASATTQTDDAGESQERPIFASFWQGKKSFSYTGGIFHIENSDVRLEVPAGAVPSATYVDMVGATYTNLAHIRTVLGMSCDEVIMSPAAELHAGTGFRFAKPVHLYLPTALPSAFPEELIKVYHFHEAENGDLTVKLLPSRAAYEKHHEERKNDMNADGVEPRGDTRLDEFSGYFERLPSGELRVTTSSFSGYVCSACRQQVDKMPQIQLLATGSHVQIAEDSWQVDIRLALWDRKINIADFQRDHLQGQTPVAPPQTLNVVDDFQESLVQLQLTVYGPYQARWRHALRPHSHDPVFAVVKDFLLNELLHCQTEDAPRFEEWLIENVPERVPGPVFQCYIDATNTYPEPQEQGATCAERGREKKVTLFVSVGSHSSQWRRKEQVDNPQAKQRNTRERQQNTAAAGTGNGVRYNTLEENPPSNTQLGVAEVGDGPVREQDTNLSSDIDDCLLFGDGNPDSDRTGGGCEVASPTRRGGDQANPLTPTDRPCDQPPLRAVDANTEASLPVPCRGRVIPAAPAQTIDNQTPAVVFAANTDAARRIQDFERLLGNENSDPGCQLPAFRCAEPNCRHHGGAELTAQYRQQFWENRIHPDALMNSVAVASWRLSDPGPTTGHDFTQFQGQEMTSQRLSVTSCPEQLGTPAGGEQRQSPAEGQVIDGGSETAVQTGSGDVDDGGDGCGLRHQDVETQAKRTLRETTVHQETRRFAEKSIIVNGRHH</sequence>
<dbReference type="PROSITE" id="PS50050">
    <property type="entry name" value="TNFR_NGFR_2"/>
    <property type="match status" value="1"/>
</dbReference>
<dbReference type="GO" id="GO:0016020">
    <property type="term" value="C:membrane"/>
    <property type="evidence" value="ECO:0007669"/>
    <property type="project" value="UniProtKB-SubCell"/>
</dbReference>
<comment type="subcellular location">
    <subcellularLocation>
        <location evidence="1">Membrane</location>
    </subcellularLocation>
</comment>
<evidence type="ECO:0000256" key="3">
    <source>
        <dbReference type="ARBA" id="ARBA00023136"/>
    </source>
</evidence>
<keyword evidence="2" id="KW-0677">Repeat</keyword>
<feature type="region of interest" description="Disordered" evidence="8">
    <location>
        <begin position="593"/>
        <end position="630"/>
    </location>
</feature>
<feature type="compositionally biased region" description="Low complexity" evidence="8">
    <location>
        <begin position="559"/>
        <end position="575"/>
    </location>
</feature>
<dbReference type="PANTHER" id="PTHR46330:SF6">
    <property type="entry name" value="HEMATOPOIETIC DEATH RECEPTOR-RELATED"/>
    <property type="match status" value="1"/>
</dbReference>
<feature type="region of interest" description="Disordered" evidence="8">
    <location>
        <begin position="1475"/>
        <end position="1525"/>
    </location>
</feature>
<dbReference type="CDD" id="cd00185">
    <property type="entry name" value="TNFRSF"/>
    <property type="match status" value="1"/>
</dbReference>
<keyword evidence="4 7" id="KW-1015">Disulfide bond</keyword>
<evidence type="ECO:0000256" key="6">
    <source>
        <dbReference type="ARBA" id="ARBA00023180"/>
    </source>
</evidence>
<evidence type="ECO:0000256" key="7">
    <source>
        <dbReference type="PROSITE-ProRule" id="PRU00206"/>
    </source>
</evidence>
<gene>
    <name evidence="10" type="ORF">BaRGS_00007986</name>
</gene>
<keyword evidence="11" id="KW-1185">Reference proteome</keyword>
<reference evidence="10 11" key="1">
    <citation type="journal article" date="2023" name="Sci. Data">
        <title>Genome assembly of the Korean intertidal mud-creeper Batillaria attramentaria.</title>
        <authorList>
            <person name="Patra A.K."/>
            <person name="Ho P.T."/>
            <person name="Jun S."/>
            <person name="Lee S.J."/>
            <person name="Kim Y."/>
            <person name="Won Y.J."/>
        </authorList>
    </citation>
    <scope>NUCLEOTIDE SEQUENCE [LARGE SCALE GENOMIC DNA]</scope>
    <source>
        <strain evidence="10">Wonlab-2016</strain>
    </source>
</reference>
<organism evidence="10 11">
    <name type="scientific">Batillaria attramentaria</name>
    <dbReference type="NCBI Taxonomy" id="370345"/>
    <lineage>
        <taxon>Eukaryota</taxon>
        <taxon>Metazoa</taxon>
        <taxon>Spiralia</taxon>
        <taxon>Lophotrochozoa</taxon>
        <taxon>Mollusca</taxon>
        <taxon>Gastropoda</taxon>
        <taxon>Caenogastropoda</taxon>
        <taxon>Sorbeoconcha</taxon>
        <taxon>Cerithioidea</taxon>
        <taxon>Batillariidae</taxon>
        <taxon>Batillaria</taxon>
    </lineage>
</organism>
<evidence type="ECO:0000256" key="2">
    <source>
        <dbReference type="ARBA" id="ARBA00022737"/>
    </source>
</evidence>
<dbReference type="EMBL" id="JACVVK020000035">
    <property type="protein sequence ID" value="KAK7500742.1"/>
    <property type="molecule type" value="Genomic_DNA"/>
</dbReference>
<feature type="region of interest" description="Disordered" evidence="8">
    <location>
        <begin position="559"/>
        <end position="580"/>
    </location>
</feature>
<keyword evidence="3" id="KW-0472">Membrane</keyword>
<feature type="disulfide bond" evidence="7">
    <location>
        <begin position="200"/>
        <end position="213"/>
    </location>
</feature>
<dbReference type="InterPro" id="IPR001368">
    <property type="entry name" value="TNFR/NGFR_Cys_rich_reg"/>
</dbReference>
<accession>A0ABD0LNW5</accession>
<dbReference type="Gene3D" id="2.10.50.10">
    <property type="entry name" value="Tumor Necrosis Factor Receptor, subunit A, domain 2"/>
    <property type="match status" value="1"/>
</dbReference>
<keyword evidence="5" id="KW-0675">Receptor</keyword>
<feature type="region of interest" description="Disordered" evidence="8">
    <location>
        <begin position="1297"/>
        <end position="1334"/>
    </location>
</feature>
<feature type="domain" description="TNFR-Cys" evidence="9">
    <location>
        <begin position="181"/>
        <end position="221"/>
    </location>
</feature>
<feature type="compositionally biased region" description="Polar residues" evidence="8">
    <location>
        <begin position="1258"/>
        <end position="1268"/>
    </location>
</feature>
<evidence type="ECO:0000256" key="5">
    <source>
        <dbReference type="ARBA" id="ARBA00023170"/>
    </source>
</evidence>
<proteinExistence type="predicted"/>
<comment type="caution">
    <text evidence="10">The sequence shown here is derived from an EMBL/GenBank/DDBJ whole genome shotgun (WGS) entry which is preliminary data.</text>
</comment>
<protein>
    <recommendedName>
        <fullName evidence="9">TNFR-Cys domain-containing protein</fullName>
    </recommendedName>
</protein>
<feature type="compositionally biased region" description="Low complexity" evidence="8">
    <location>
        <begin position="698"/>
        <end position="723"/>
    </location>
</feature>
<dbReference type="SMART" id="SM00208">
    <property type="entry name" value="TNFR"/>
    <property type="match status" value="2"/>
</dbReference>
<dbReference type="Gene3D" id="2.60.220.30">
    <property type="match status" value="1"/>
</dbReference>
<evidence type="ECO:0000256" key="8">
    <source>
        <dbReference type="SAM" id="MobiDB-lite"/>
    </source>
</evidence>
<feature type="disulfide bond" evidence="7">
    <location>
        <begin position="203"/>
        <end position="221"/>
    </location>
</feature>
<dbReference type="InterPro" id="IPR052491">
    <property type="entry name" value="TNFRSF10"/>
</dbReference>
<evidence type="ECO:0000256" key="4">
    <source>
        <dbReference type="ARBA" id="ARBA00023157"/>
    </source>
</evidence>
<dbReference type="PANTHER" id="PTHR46330">
    <property type="entry name" value="TUMOR NECROSIS FACTOR RECEPTOR SUPERFAMILY MEMBER 10B"/>
    <property type="match status" value="1"/>
</dbReference>
<dbReference type="Proteomes" id="UP001519460">
    <property type="component" value="Unassembled WGS sequence"/>
</dbReference>
<name>A0ABD0LNW5_9CAEN</name>
<feature type="region of interest" description="Disordered" evidence="8">
    <location>
        <begin position="1214"/>
        <end position="1271"/>
    </location>
</feature>
<dbReference type="SUPFAM" id="SSF57586">
    <property type="entry name" value="TNF receptor-like"/>
    <property type="match status" value="1"/>
</dbReference>
<evidence type="ECO:0000313" key="11">
    <source>
        <dbReference type="Proteomes" id="UP001519460"/>
    </source>
</evidence>
<feature type="repeat" description="TNFR-Cys" evidence="7">
    <location>
        <begin position="181"/>
        <end position="221"/>
    </location>
</feature>
<evidence type="ECO:0000259" key="9">
    <source>
        <dbReference type="PROSITE" id="PS50050"/>
    </source>
</evidence>
<evidence type="ECO:0000313" key="10">
    <source>
        <dbReference type="EMBL" id="KAK7500742.1"/>
    </source>
</evidence>
<feature type="region of interest" description="Disordered" evidence="8">
    <location>
        <begin position="373"/>
        <end position="412"/>
    </location>
</feature>
<feature type="disulfide bond" evidence="7">
    <location>
        <begin position="182"/>
        <end position="197"/>
    </location>
</feature>
<dbReference type="Pfam" id="PF00020">
    <property type="entry name" value="TNFR_c6"/>
    <property type="match status" value="2"/>
</dbReference>